<keyword evidence="5" id="KW-0482">Metalloprotease</keyword>
<reference evidence="5" key="2">
    <citation type="journal article" date="2022" name="Res Sq">
        <title>Evolution of multicellular longitudinally dividing oral cavity symbionts (Neisseriaceae).</title>
        <authorList>
            <person name="Nyongesa S."/>
            <person name="Weber P."/>
            <person name="Bernet E."/>
            <person name="Pullido F."/>
            <person name="Nieckarz M."/>
            <person name="Delaby M."/>
            <person name="Nieves C."/>
            <person name="Viehboeck T."/>
            <person name="Krause N."/>
            <person name="Rivera-Millot A."/>
            <person name="Nakamura A."/>
            <person name="Vischer N."/>
            <person name="VanNieuwenhze M."/>
            <person name="Brun Y."/>
            <person name="Cava F."/>
            <person name="Bulgheresi S."/>
            <person name="Veyrier F."/>
        </authorList>
    </citation>
    <scope>NUCLEOTIDE SEQUENCE</scope>
    <source>
        <strain evidence="5">SAG 1488-6</strain>
    </source>
</reference>
<evidence type="ECO:0000313" key="5">
    <source>
        <dbReference type="EMBL" id="UOO92781.1"/>
    </source>
</evidence>
<accession>A0ABY4EBW0</accession>
<dbReference type="InterPro" id="IPR045569">
    <property type="entry name" value="Metalloprtase-TldD/E_C"/>
</dbReference>
<dbReference type="Gene3D" id="3.30.2290.10">
    <property type="entry name" value="PmbA/TldD superfamily"/>
    <property type="match status" value="1"/>
</dbReference>
<evidence type="ECO:0000259" key="3">
    <source>
        <dbReference type="Pfam" id="PF19289"/>
    </source>
</evidence>
<dbReference type="NCBIfam" id="NF008268">
    <property type="entry name" value="PRK11040.1"/>
    <property type="match status" value="1"/>
</dbReference>
<evidence type="ECO:0000259" key="4">
    <source>
        <dbReference type="Pfam" id="PF19290"/>
    </source>
</evidence>
<dbReference type="InterPro" id="IPR045570">
    <property type="entry name" value="Metalloprtase-TldD/E_cen_dom"/>
</dbReference>
<dbReference type="InterPro" id="IPR002510">
    <property type="entry name" value="Metalloprtase-TldD/E_N"/>
</dbReference>
<feature type="domain" description="Metalloprotease TldD/E C-terminal" evidence="3">
    <location>
        <begin position="234"/>
        <end position="442"/>
    </location>
</feature>
<reference evidence="5" key="1">
    <citation type="submission" date="2021-12" db="EMBL/GenBank/DDBJ databases">
        <authorList>
            <person name="Veyrier F.J."/>
        </authorList>
    </citation>
    <scope>NUCLEOTIDE SEQUENCE</scope>
    <source>
        <strain evidence="5">SAG 1488-6</strain>
    </source>
</reference>
<dbReference type="InterPro" id="IPR035068">
    <property type="entry name" value="TldD/PmbA_N"/>
</dbReference>
<dbReference type="SUPFAM" id="SSF111283">
    <property type="entry name" value="Putative modulator of DNA gyrase, PmbA/TldD"/>
    <property type="match status" value="1"/>
</dbReference>
<dbReference type="EMBL" id="CP091512">
    <property type="protein sequence ID" value="UOO92781.1"/>
    <property type="molecule type" value="Genomic_DNA"/>
</dbReference>
<feature type="domain" description="Metalloprotease TldD/E central" evidence="4">
    <location>
        <begin position="120"/>
        <end position="227"/>
    </location>
</feature>
<feature type="domain" description="Metalloprotease TldD/E N-terminal" evidence="2">
    <location>
        <begin position="28"/>
        <end position="92"/>
    </location>
</feature>
<dbReference type="RefSeq" id="WP_019957111.1">
    <property type="nucleotide sequence ID" value="NZ_CP091512.1"/>
</dbReference>
<gene>
    <name evidence="5" type="primary">pmbA</name>
    <name evidence="5" type="ORF">LVJ81_01675</name>
</gene>
<dbReference type="GO" id="GO:0008237">
    <property type="term" value="F:metallopeptidase activity"/>
    <property type="evidence" value="ECO:0007669"/>
    <property type="project" value="UniProtKB-KW"/>
</dbReference>
<dbReference type="Proteomes" id="UP000832034">
    <property type="component" value="Chromosome"/>
</dbReference>
<keyword evidence="6" id="KW-1185">Reference proteome</keyword>
<dbReference type="PANTHER" id="PTHR43421">
    <property type="entry name" value="METALLOPROTEASE PMBA"/>
    <property type="match status" value="1"/>
</dbReference>
<evidence type="ECO:0000313" key="6">
    <source>
        <dbReference type="Proteomes" id="UP000832034"/>
    </source>
</evidence>
<comment type="similarity">
    <text evidence="1">Belongs to the peptidase U62 family.</text>
</comment>
<name>A0ABY4EBW0_VITST</name>
<dbReference type="PANTHER" id="PTHR43421:SF1">
    <property type="entry name" value="METALLOPROTEASE PMBA"/>
    <property type="match status" value="1"/>
</dbReference>
<dbReference type="InterPro" id="IPR036059">
    <property type="entry name" value="TldD/PmbA_sf"/>
</dbReference>
<dbReference type="Pfam" id="PF01523">
    <property type="entry name" value="PmbA_TldD_1st"/>
    <property type="match status" value="1"/>
</dbReference>
<protein>
    <submittedName>
        <fullName evidence="5">Metalloprotease PmbA</fullName>
        <ecNumber evidence="5">3.4.24.-</ecNumber>
    </submittedName>
</protein>
<proteinExistence type="inferred from homology"/>
<evidence type="ECO:0000259" key="2">
    <source>
        <dbReference type="Pfam" id="PF01523"/>
    </source>
</evidence>
<dbReference type="InterPro" id="IPR047657">
    <property type="entry name" value="PmbA"/>
</dbReference>
<keyword evidence="5" id="KW-0645">Protease</keyword>
<dbReference type="Pfam" id="PF19289">
    <property type="entry name" value="PmbA_TldD_3rd"/>
    <property type="match status" value="1"/>
</dbReference>
<dbReference type="EC" id="3.4.24.-" evidence="5"/>
<evidence type="ECO:0000256" key="1">
    <source>
        <dbReference type="ARBA" id="ARBA00005836"/>
    </source>
</evidence>
<dbReference type="Pfam" id="PF19290">
    <property type="entry name" value="PmbA_TldD_2nd"/>
    <property type="match status" value="1"/>
</dbReference>
<keyword evidence="5" id="KW-0378">Hydrolase</keyword>
<sequence length="448" mass="48068">MFNHSEKQLSDLAQQALDYAKQCGASAADVGVSESVGQSVSIRLQEIEQLEYQQDKSFDITVYMGQRKGNASSSDFSAASVKATVDAALNIAKYTAEDDCAGLADSALLARTWQDLDLFHPWALDVDKAIEEAKACEAAAMAADSRIHTSEGASINTTGSSQYVLANSNGFAAFMQSSRHSKSCSVLAQDENGMERDYWYDQSRIATELLDNETLGKITAERTVRRLGARQVPTGVYPVVFDNTVSGSLISHLVGALSGGSLYRKSSFLQDSLGTSILPAWVQLREEPHIVRGLSSTYFDSEGVATKPRDIIKDGVVEGYFLSSYSARKLGMQTTANAGGAHNLVLNPNSIDLSDVLKQMGTGLLVTELMGQGVNALTGDYSRGAAGFWVENGVIAYPVDEITIAGQLQNMFKNIVAIGNDGLKRSAHRIGSILISEMTIAGDEAVED</sequence>
<organism evidence="5 6">
    <name type="scientific">Vitreoscilla stercoraria</name>
    <dbReference type="NCBI Taxonomy" id="61"/>
    <lineage>
        <taxon>Bacteria</taxon>
        <taxon>Pseudomonadati</taxon>
        <taxon>Pseudomonadota</taxon>
        <taxon>Betaproteobacteria</taxon>
        <taxon>Neisseriales</taxon>
        <taxon>Neisseriaceae</taxon>
        <taxon>Vitreoscilla</taxon>
    </lineage>
</organism>